<comment type="cofactor">
    <cofactor evidence="1 3">
        <name>pyridoxal 5'-phosphate</name>
        <dbReference type="ChEBI" id="CHEBI:597326"/>
    </cofactor>
</comment>
<dbReference type="Pfam" id="PF01053">
    <property type="entry name" value="Cys_Met_Meta_PP"/>
    <property type="match status" value="1"/>
</dbReference>
<dbReference type="PANTHER" id="PTHR11808">
    <property type="entry name" value="TRANS-SULFURATION ENZYME FAMILY MEMBER"/>
    <property type="match status" value="1"/>
</dbReference>
<evidence type="ECO:0000256" key="3">
    <source>
        <dbReference type="RuleBase" id="RU362118"/>
    </source>
</evidence>
<comment type="caution">
    <text evidence="4">The sequence shown here is derived from an EMBL/GenBank/DDBJ whole genome shotgun (WGS) entry which is preliminary data.</text>
</comment>
<dbReference type="InterPro" id="IPR054542">
    <property type="entry name" value="Cys_met_metab_PP"/>
</dbReference>
<dbReference type="PIRSF" id="PIRSF001434">
    <property type="entry name" value="CGS"/>
    <property type="match status" value="1"/>
</dbReference>
<dbReference type="CDD" id="cd00614">
    <property type="entry name" value="CGS_like"/>
    <property type="match status" value="1"/>
</dbReference>
<keyword evidence="2 3" id="KW-0663">Pyridoxal phosphate</keyword>
<proteinExistence type="inferred from homology"/>
<dbReference type="RefSeq" id="WP_218446180.1">
    <property type="nucleotide sequence ID" value="NZ_JAGSPA010000003.1"/>
</dbReference>
<protein>
    <submittedName>
        <fullName evidence="4">Cystathionine gamma-synthase family protein</fullName>
    </submittedName>
</protein>
<comment type="similarity">
    <text evidence="3">Belongs to the trans-sulfuration enzymes family.</text>
</comment>
<dbReference type="PANTHER" id="PTHR11808:SF86">
    <property type="entry name" value="METHIONINE GAMMA-LYASE"/>
    <property type="match status" value="1"/>
</dbReference>
<keyword evidence="5" id="KW-1185">Reference proteome</keyword>
<evidence type="ECO:0000313" key="5">
    <source>
        <dbReference type="Proteomes" id="UP000722336"/>
    </source>
</evidence>
<dbReference type="InterPro" id="IPR000277">
    <property type="entry name" value="Cys/Met-Metab_PyrdxlP-dep_enz"/>
</dbReference>
<evidence type="ECO:0000256" key="1">
    <source>
        <dbReference type="ARBA" id="ARBA00001933"/>
    </source>
</evidence>
<name>A0ABS6SG48_9SPHN</name>
<reference evidence="4 5" key="1">
    <citation type="submission" date="2021-04" db="EMBL/GenBank/DDBJ databases">
        <authorList>
            <person name="Pira H."/>
            <person name="Risdian C."/>
            <person name="Wink J."/>
        </authorList>
    </citation>
    <scope>NUCLEOTIDE SEQUENCE [LARGE SCALE GENOMIC DNA]</scope>
    <source>
        <strain evidence="4 5">WHA3</strain>
    </source>
</reference>
<evidence type="ECO:0000313" key="4">
    <source>
        <dbReference type="EMBL" id="MBV7257365.1"/>
    </source>
</evidence>
<sequence length="428" mass="45457">MGEDDRQGGKRKLHPESLMMSHGYDATLSQGSVKPPIFQTSTFSYPSAEEGRSFFDVAAGREPGTADVDGGLIYTRYNNPNMQIAEERLSLFEDAERCAVFSSGMAAIATCVLAHCRPGDTIVYSRPIYGGTDAFLNKFLTEFGITSVPIANTGSASALHEAAAKARSMGRLAMFLLETPSNPLARLTDIAGARDAAVESAGISQHRPIVAIDNTLLGPVFQQPLRHGADISIYSLTKYVGGHSDLIAGAAMGSAEAMGPVRALRPLLGGSLDPHTCSLLLRSMETLTMRMSKAAENATAIAAWLQRHPDVGDVFFPGMAAEGSCQRGLYETQCSGPGALMSFDLGSREAAFGFLDALRLARQAVSLGGTETLCCHPATTVLSGLTPEERSELGVSDGLIRLSVGCEHVDDLIDDLDQALNKVMHSKN</sequence>
<dbReference type="Proteomes" id="UP000722336">
    <property type="component" value="Unassembled WGS sequence"/>
</dbReference>
<dbReference type="PROSITE" id="PS00868">
    <property type="entry name" value="CYS_MET_METAB_PP"/>
    <property type="match status" value="1"/>
</dbReference>
<evidence type="ECO:0000256" key="2">
    <source>
        <dbReference type="ARBA" id="ARBA00022898"/>
    </source>
</evidence>
<accession>A0ABS6SG48</accession>
<organism evidence="4 5">
    <name type="scientific">Pacificimonas pallii</name>
    <dbReference type="NCBI Taxonomy" id="2827236"/>
    <lineage>
        <taxon>Bacteria</taxon>
        <taxon>Pseudomonadati</taxon>
        <taxon>Pseudomonadota</taxon>
        <taxon>Alphaproteobacteria</taxon>
        <taxon>Sphingomonadales</taxon>
        <taxon>Sphingosinicellaceae</taxon>
        <taxon>Pacificimonas</taxon>
    </lineage>
</organism>
<gene>
    <name evidence="4" type="ORF">KCG44_11270</name>
</gene>
<dbReference type="NCBIfam" id="NF005455">
    <property type="entry name" value="PRK07049.1"/>
    <property type="match status" value="1"/>
</dbReference>
<dbReference type="EMBL" id="JAGSPA010000003">
    <property type="protein sequence ID" value="MBV7257365.1"/>
    <property type="molecule type" value="Genomic_DNA"/>
</dbReference>